<dbReference type="Pfam" id="PF08238">
    <property type="entry name" value="Sel1"/>
    <property type="match status" value="4"/>
</dbReference>
<dbReference type="InterPro" id="IPR006597">
    <property type="entry name" value="Sel1-like"/>
</dbReference>
<evidence type="ECO:0000256" key="3">
    <source>
        <dbReference type="ARBA" id="ARBA00023157"/>
    </source>
</evidence>
<keyword evidence="3" id="KW-1015">Disulfide bond</keyword>
<organism evidence="6 7">
    <name type="scientific">Sulfurovum zhangzhouensis</name>
    <dbReference type="NCBI Taxonomy" id="3019067"/>
    <lineage>
        <taxon>Bacteria</taxon>
        <taxon>Pseudomonadati</taxon>
        <taxon>Campylobacterota</taxon>
        <taxon>Epsilonproteobacteria</taxon>
        <taxon>Campylobacterales</taxon>
        <taxon>Sulfurovaceae</taxon>
        <taxon>Sulfurovum</taxon>
    </lineage>
</organism>
<protein>
    <recommendedName>
        <fullName evidence="2">beta-lactamase</fullName>
        <ecNumber evidence="2">3.5.2.6</ecNumber>
    </recommendedName>
</protein>
<dbReference type="InterPro" id="IPR001075">
    <property type="entry name" value="NIF_FeS_clus_asmbl_NifU_C"/>
</dbReference>
<dbReference type="SUPFAM" id="SSF81901">
    <property type="entry name" value="HCP-like"/>
    <property type="match status" value="1"/>
</dbReference>
<keyword evidence="7" id="KW-1185">Reference proteome</keyword>
<dbReference type="EC" id="3.5.2.6" evidence="2"/>
<dbReference type="SUPFAM" id="SSF117916">
    <property type="entry name" value="Fe-S cluster assembly (FSCA) domain-like"/>
    <property type="match status" value="1"/>
</dbReference>
<dbReference type="Gene3D" id="3.30.300.130">
    <property type="entry name" value="Fe-S cluster assembly (FSCA)"/>
    <property type="match status" value="1"/>
</dbReference>
<gene>
    <name evidence="6" type="ORF">PGH07_01740</name>
</gene>
<comment type="catalytic activity">
    <reaction evidence="1">
        <text>a beta-lactam + H2O = a substituted beta-amino acid</text>
        <dbReference type="Rhea" id="RHEA:20401"/>
        <dbReference type="ChEBI" id="CHEBI:15377"/>
        <dbReference type="ChEBI" id="CHEBI:35627"/>
        <dbReference type="ChEBI" id="CHEBI:140347"/>
        <dbReference type="EC" id="3.5.2.6"/>
    </reaction>
</comment>
<dbReference type="EMBL" id="JAQIBD010000001">
    <property type="protein sequence ID" value="MDM5270895.1"/>
    <property type="molecule type" value="Genomic_DNA"/>
</dbReference>
<dbReference type="PANTHER" id="PTHR43628:SF1">
    <property type="entry name" value="CHITIN SYNTHASE REGULATORY FACTOR 2-RELATED"/>
    <property type="match status" value="1"/>
</dbReference>
<dbReference type="Pfam" id="PF01106">
    <property type="entry name" value="NifU"/>
    <property type="match status" value="1"/>
</dbReference>
<dbReference type="Gene3D" id="1.25.40.10">
    <property type="entry name" value="Tetratricopeptide repeat domain"/>
    <property type="match status" value="1"/>
</dbReference>
<evidence type="ECO:0000259" key="5">
    <source>
        <dbReference type="Pfam" id="PF01106"/>
    </source>
</evidence>
<evidence type="ECO:0000256" key="1">
    <source>
        <dbReference type="ARBA" id="ARBA00001526"/>
    </source>
</evidence>
<evidence type="ECO:0000313" key="6">
    <source>
        <dbReference type="EMBL" id="MDM5270895.1"/>
    </source>
</evidence>
<dbReference type="RefSeq" id="WP_289412171.1">
    <property type="nucleotide sequence ID" value="NZ_JAQIBD010000001.1"/>
</dbReference>
<dbReference type="InterPro" id="IPR034904">
    <property type="entry name" value="FSCA_dom_sf"/>
</dbReference>
<sequence>MTTLFDKGVSAYENKAYPLAYKHFEEAASEENRDAMVNLAIMHMRGFGCQRDLQEAKNWFEKAASLGHTHAMMSLAHFYEKGMDGAADSDKALEYYVQAANNGMVDAQLKAGMLYREKGNIAKSMQYLITAAHNNNAQAQEIITYVSNVGTEKSYNKMFRSLDEAKQKELVENMIETKIRPTLEADSGGIQLVNFVAGEIPQVWLHYLGACSGCHLGSTSTADMLLDQFEALIDKNVVLYLM</sequence>
<dbReference type="Proteomes" id="UP001169069">
    <property type="component" value="Unassembled WGS sequence"/>
</dbReference>
<feature type="domain" description="NIF system FeS cluster assembly NifU C-terminal" evidence="5">
    <location>
        <begin position="171"/>
        <end position="221"/>
    </location>
</feature>
<name>A0ABT7QVN8_9BACT</name>
<evidence type="ECO:0000256" key="4">
    <source>
        <dbReference type="ARBA" id="ARBA00023251"/>
    </source>
</evidence>
<dbReference type="InterPro" id="IPR011990">
    <property type="entry name" value="TPR-like_helical_dom_sf"/>
</dbReference>
<evidence type="ECO:0000313" key="7">
    <source>
        <dbReference type="Proteomes" id="UP001169069"/>
    </source>
</evidence>
<accession>A0ABT7QVN8</accession>
<comment type="caution">
    <text evidence="6">The sequence shown here is derived from an EMBL/GenBank/DDBJ whole genome shotgun (WGS) entry which is preliminary data.</text>
</comment>
<dbReference type="SMART" id="SM00671">
    <property type="entry name" value="SEL1"/>
    <property type="match status" value="3"/>
</dbReference>
<dbReference type="InterPro" id="IPR052945">
    <property type="entry name" value="Mitotic_Regulator"/>
</dbReference>
<proteinExistence type="predicted"/>
<keyword evidence="4" id="KW-0046">Antibiotic resistance</keyword>
<evidence type="ECO:0000256" key="2">
    <source>
        <dbReference type="ARBA" id="ARBA00012865"/>
    </source>
</evidence>
<dbReference type="PANTHER" id="PTHR43628">
    <property type="entry name" value="ACTIVATOR OF C KINASE PROTEIN 1-RELATED"/>
    <property type="match status" value="1"/>
</dbReference>
<reference evidence="6" key="1">
    <citation type="submission" date="2023-01" db="EMBL/GenBank/DDBJ databases">
        <title>Sulfurovum sp. zt1-1 genome assembly.</title>
        <authorList>
            <person name="Wang J."/>
        </authorList>
    </citation>
    <scope>NUCLEOTIDE SEQUENCE</scope>
    <source>
        <strain evidence="6">Zt1-1</strain>
    </source>
</reference>